<keyword evidence="3" id="KW-0328">Glycosyltransferase</keyword>
<organism evidence="3 4">
    <name type="scientific">Ottowia pentelensis</name>
    <dbReference type="NCBI Taxonomy" id="511108"/>
    <lineage>
        <taxon>Bacteria</taxon>
        <taxon>Pseudomonadati</taxon>
        <taxon>Pseudomonadota</taxon>
        <taxon>Betaproteobacteria</taxon>
        <taxon>Burkholderiales</taxon>
        <taxon>Comamonadaceae</taxon>
        <taxon>Ottowia</taxon>
    </lineage>
</organism>
<dbReference type="Gene3D" id="3.40.50.2000">
    <property type="entry name" value="Glycogen Phosphorylase B"/>
    <property type="match status" value="2"/>
</dbReference>
<dbReference type="SUPFAM" id="SSF53756">
    <property type="entry name" value="UDP-Glycosyltransferase/glycogen phosphorylase"/>
    <property type="match status" value="1"/>
</dbReference>
<evidence type="ECO:0000259" key="1">
    <source>
        <dbReference type="Pfam" id="PF00534"/>
    </source>
</evidence>
<keyword evidence="3" id="KW-0808">Transferase</keyword>
<evidence type="ECO:0000259" key="2">
    <source>
        <dbReference type="Pfam" id="PF13439"/>
    </source>
</evidence>
<protein>
    <submittedName>
        <fullName evidence="3">Glycosyltransferase</fullName>
        <ecNumber evidence="3">2.4.-.-</ecNumber>
    </submittedName>
</protein>
<gene>
    <name evidence="3" type="ORF">ACFFGG_11100</name>
</gene>
<feature type="domain" description="Glycosyl transferase family 1" evidence="1">
    <location>
        <begin position="187"/>
        <end position="347"/>
    </location>
</feature>
<dbReference type="GO" id="GO:0016757">
    <property type="term" value="F:glycosyltransferase activity"/>
    <property type="evidence" value="ECO:0007669"/>
    <property type="project" value="UniProtKB-KW"/>
</dbReference>
<dbReference type="RefSeq" id="WP_377483050.1">
    <property type="nucleotide sequence ID" value="NZ_JBHLTN010000020.1"/>
</dbReference>
<dbReference type="InterPro" id="IPR001296">
    <property type="entry name" value="Glyco_trans_1"/>
</dbReference>
<dbReference type="Pfam" id="PF00534">
    <property type="entry name" value="Glycos_transf_1"/>
    <property type="match status" value="1"/>
</dbReference>
<dbReference type="EMBL" id="JBHLTN010000020">
    <property type="protein sequence ID" value="MFC0593105.1"/>
    <property type="molecule type" value="Genomic_DNA"/>
</dbReference>
<evidence type="ECO:0000313" key="4">
    <source>
        <dbReference type="Proteomes" id="UP001589834"/>
    </source>
</evidence>
<dbReference type="PANTHER" id="PTHR12526:SF630">
    <property type="entry name" value="GLYCOSYLTRANSFERASE"/>
    <property type="match status" value="1"/>
</dbReference>
<evidence type="ECO:0000313" key="3">
    <source>
        <dbReference type="EMBL" id="MFC0593105.1"/>
    </source>
</evidence>
<dbReference type="InterPro" id="IPR028098">
    <property type="entry name" value="Glyco_trans_4-like_N"/>
</dbReference>
<dbReference type="Proteomes" id="UP001589834">
    <property type="component" value="Unassembled WGS sequence"/>
</dbReference>
<comment type="caution">
    <text evidence="3">The sequence shown here is derived from an EMBL/GenBank/DDBJ whole genome shotgun (WGS) entry which is preliminary data.</text>
</comment>
<dbReference type="Pfam" id="PF13439">
    <property type="entry name" value="Glyco_transf_4"/>
    <property type="match status" value="1"/>
</dbReference>
<sequence>MTPPGADAASPARALRVLHFVSGGFSGATQVAIDLCGPQSGQDTLLVLRRRHSIDPAPRVAQLRAQGLQVEVVPRWSHWATIRALMRLCRDWRPDVLVAHGFSEHLWGRYAGLWAGVPRLIQVEHNTRERYGWWRLRQSLWLAQRTERIIGVSRAVRDALVARGHPAERCTVVLNGIDLARWQGGRPWDEREDALVMPARFAGQKDHFTLIRATALLAARGLRPVVYLAGEGKSSWRARAERLARELGVAKQVRFLGYVRDMPGLLGRVKLCVLSTHYEGLGLGLIEGMAAGCCGIGSDVEGVQEILTPGETGFLVPHQDAAALAELLAERLQDSPGSARIAAAGRRHVQATFDRQRMRREYLALFQPPAR</sequence>
<dbReference type="EC" id="2.4.-.-" evidence="3"/>
<reference evidence="3 4" key="1">
    <citation type="submission" date="2024-09" db="EMBL/GenBank/DDBJ databases">
        <authorList>
            <person name="Sun Q."/>
            <person name="Mori K."/>
        </authorList>
    </citation>
    <scope>NUCLEOTIDE SEQUENCE [LARGE SCALE GENOMIC DNA]</scope>
    <source>
        <strain evidence="3 4">NCAIM B.02336</strain>
    </source>
</reference>
<name>A0ABV6PTG2_9BURK</name>
<keyword evidence="4" id="KW-1185">Reference proteome</keyword>
<feature type="domain" description="Glycosyltransferase subfamily 4-like N-terminal" evidence="2">
    <location>
        <begin position="62"/>
        <end position="181"/>
    </location>
</feature>
<dbReference type="PANTHER" id="PTHR12526">
    <property type="entry name" value="GLYCOSYLTRANSFERASE"/>
    <property type="match status" value="1"/>
</dbReference>
<accession>A0ABV6PTG2</accession>
<proteinExistence type="predicted"/>